<dbReference type="PANTHER" id="PTHR43133">
    <property type="entry name" value="RNA POLYMERASE ECF-TYPE SIGMA FACTO"/>
    <property type="match status" value="1"/>
</dbReference>
<comment type="similarity">
    <text evidence="1">Belongs to the sigma-70 factor family. ECF subfamily.</text>
</comment>
<dbReference type="CDD" id="cd06171">
    <property type="entry name" value="Sigma70_r4"/>
    <property type="match status" value="1"/>
</dbReference>
<dbReference type="NCBIfam" id="TIGR02937">
    <property type="entry name" value="sigma70-ECF"/>
    <property type="match status" value="1"/>
</dbReference>
<keyword evidence="3" id="KW-0731">Sigma factor</keyword>
<dbReference type="GO" id="GO:0003677">
    <property type="term" value="F:DNA binding"/>
    <property type="evidence" value="ECO:0007669"/>
    <property type="project" value="InterPro"/>
</dbReference>
<protein>
    <submittedName>
        <fullName evidence="7">Uncharacterized protein</fullName>
    </submittedName>
</protein>
<dbReference type="InterPro" id="IPR014284">
    <property type="entry name" value="RNA_pol_sigma-70_dom"/>
</dbReference>
<dbReference type="SUPFAM" id="SSF88946">
    <property type="entry name" value="Sigma2 domain of RNA polymerase sigma factors"/>
    <property type="match status" value="1"/>
</dbReference>
<dbReference type="GO" id="GO:0006352">
    <property type="term" value="P:DNA-templated transcription initiation"/>
    <property type="evidence" value="ECO:0007669"/>
    <property type="project" value="InterPro"/>
</dbReference>
<dbReference type="InterPro" id="IPR013324">
    <property type="entry name" value="RNA_pol_sigma_r3/r4-like"/>
</dbReference>
<reference evidence="7 8" key="1">
    <citation type="journal article" date="2014" name="Int. J. Syst. Evol. Microbiol.">
        <title>Ramlibacter solisilvae sp. nov., isolated from forest soil, and emended description of the genus Ramlibacter.</title>
        <authorList>
            <person name="Lee H.J."/>
            <person name="Lee S.H."/>
            <person name="Lee S.S."/>
            <person name="Lee J.S."/>
            <person name="Kim Y."/>
            <person name="Kim S.C."/>
            <person name="Jeon C.O."/>
        </authorList>
    </citation>
    <scope>NUCLEOTIDE SEQUENCE [LARGE SCALE GENOMIC DNA]</scope>
    <source>
        <strain evidence="7 8">5-10</strain>
    </source>
</reference>
<keyword evidence="4" id="KW-0804">Transcription</keyword>
<accession>A0A127JZW2</accession>
<dbReference type="AlphaFoldDB" id="A0A127JZW2"/>
<evidence type="ECO:0000256" key="4">
    <source>
        <dbReference type="ARBA" id="ARBA00023163"/>
    </source>
</evidence>
<dbReference type="Proteomes" id="UP000070433">
    <property type="component" value="Chromosome"/>
</dbReference>
<evidence type="ECO:0000256" key="1">
    <source>
        <dbReference type="ARBA" id="ARBA00010641"/>
    </source>
</evidence>
<dbReference type="InterPro" id="IPR039425">
    <property type="entry name" value="RNA_pol_sigma-70-like"/>
</dbReference>
<evidence type="ECO:0000259" key="6">
    <source>
        <dbReference type="Pfam" id="PF08281"/>
    </source>
</evidence>
<dbReference type="InterPro" id="IPR007627">
    <property type="entry name" value="RNA_pol_sigma70_r2"/>
</dbReference>
<dbReference type="PATRIC" id="fig|94132.3.peg.3259"/>
<feature type="domain" description="RNA polymerase sigma-70 region 2" evidence="5">
    <location>
        <begin position="23"/>
        <end position="80"/>
    </location>
</feature>
<evidence type="ECO:0000256" key="3">
    <source>
        <dbReference type="ARBA" id="ARBA00023082"/>
    </source>
</evidence>
<dbReference type="Gene3D" id="1.10.1740.10">
    <property type="match status" value="1"/>
</dbReference>
<keyword evidence="8" id="KW-1185">Reference proteome</keyword>
<evidence type="ECO:0000313" key="7">
    <source>
        <dbReference type="EMBL" id="AMO25497.1"/>
    </source>
</evidence>
<dbReference type="EMBL" id="CP010951">
    <property type="protein sequence ID" value="AMO25497.1"/>
    <property type="molecule type" value="Genomic_DNA"/>
</dbReference>
<dbReference type="PANTHER" id="PTHR43133:SF51">
    <property type="entry name" value="RNA POLYMERASE SIGMA FACTOR"/>
    <property type="match status" value="1"/>
</dbReference>
<dbReference type="Gene3D" id="1.10.10.10">
    <property type="entry name" value="Winged helix-like DNA-binding domain superfamily/Winged helix DNA-binding domain"/>
    <property type="match status" value="1"/>
</dbReference>
<dbReference type="GO" id="GO:0016987">
    <property type="term" value="F:sigma factor activity"/>
    <property type="evidence" value="ECO:0007669"/>
    <property type="project" value="UniProtKB-KW"/>
</dbReference>
<dbReference type="Pfam" id="PF08281">
    <property type="entry name" value="Sigma70_r4_2"/>
    <property type="match status" value="1"/>
</dbReference>
<organism evidence="7 8">
    <name type="scientific">Ramlibacter tataouinensis</name>
    <dbReference type="NCBI Taxonomy" id="94132"/>
    <lineage>
        <taxon>Bacteria</taxon>
        <taxon>Pseudomonadati</taxon>
        <taxon>Pseudomonadota</taxon>
        <taxon>Betaproteobacteria</taxon>
        <taxon>Burkholderiales</taxon>
        <taxon>Comamonadaceae</taxon>
        <taxon>Ramlibacter</taxon>
    </lineage>
</organism>
<evidence type="ECO:0000259" key="5">
    <source>
        <dbReference type="Pfam" id="PF04542"/>
    </source>
</evidence>
<gene>
    <name evidence="7" type="ORF">UC35_16000</name>
</gene>
<evidence type="ECO:0000256" key="2">
    <source>
        <dbReference type="ARBA" id="ARBA00023015"/>
    </source>
</evidence>
<sequence length="179" mass="20646">MRVDTALFAAAQAGDPVALERMLRELQPDIRRYARHQCHRTTAIEDVVQEALIVLYRRLGTVRDPLAIAGWIFRVVTRLCMLPVLALIRGAEELTERHEAEYFAQVPKDELRIDVVRALESLPDMYREVILLRDMEQLTIAEAADRLRITREACKSRIHRGRALLREYLQGDESRGGKE</sequence>
<keyword evidence="2" id="KW-0805">Transcription regulation</keyword>
<dbReference type="Pfam" id="PF04542">
    <property type="entry name" value="Sigma70_r2"/>
    <property type="match status" value="1"/>
</dbReference>
<name>A0A127JZW2_9BURK</name>
<evidence type="ECO:0000313" key="8">
    <source>
        <dbReference type="Proteomes" id="UP000070433"/>
    </source>
</evidence>
<dbReference type="InterPro" id="IPR013249">
    <property type="entry name" value="RNA_pol_sigma70_r4_t2"/>
</dbReference>
<feature type="domain" description="RNA polymerase sigma factor 70 region 4 type 2" evidence="6">
    <location>
        <begin position="115"/>
        <end position="165"/>
    </location>
</feature>
<dbReference type="SUPFAM" id="SSF88659">
    <property type="entry name" value="Sigma3 and sigma4 domains of RNA polymerase sigma factors"/>
    <property type="match status" value="1"/>
</dbReference>
<dbReference type="InterPro" id="IPR036388">
    <property type="entry name" value="WH-like_DNA-bd_sf"/>
</dbReference>
<dbReference type="InterPro" id="IPR013325">
    <property type="entry name" value="RNA_pol_sigma_r2"/>
</dbReference>
<proteinExistence type="inferred from homology"/>